<dbReference type="Proteomes" id="UP001060085">
    <property type="component" value="Linkage Group LG07"/>
</dbReference>
<comment type="caution">
    <text evidence="1">The sequence shown here is derived from an EMBL/GenBank/DDBJ whole genome shotgun (WGS) entry which is preliminary data.</text>
</comment>
<evidence type="ECO:0000313" key="2">
    <source>
        <dbReference type="Proteomes" id="UP001060085"/>
    </source>
</evidence>
<gene>
    <name evidence="1" type="ORF">M9H77_31860</name>
</gene>
<name>A0ACC0A1C4_CATRO</name>
<sequence length="572" mass="64884">MWCCKNMIIFFLPFLMFLLLNSSLISQAASPNYYKFVIKEAWYTRLCYSKKILTVNGQFPGPTMYAYKGQTIVVEVHNQANDNITLHWHGVKQPRNPWSDGPVYITQCPIQPGKMFRQEIILSDEEGTLWWHAHNSWLRATVYGAMIIYPKPGTNYPFPRPYKEHVIILGEWWKEDIKDVLQYVLESGGQPSLSSAYLINGQPGDFYECSENATYELNVKRGKTYMLRIINAALDEIFYYAIANHSLTVVGTDASYTKPLTREIISITPGQTYDVLFHPNLTPGYYYMAANAYVNGTLVKSLNASATAVVKYNETSSSKPSNPPFPRFPLDNDTSTDFNFSRSLRSLASKEHPIDVPKKVGSRLFTTVSMNSFPCDTNATCEGPNGTRLAASMSNISFIDPSIDILEAYYYNIKGVYGKNFPKFVPYVFDFTAENQPSYLFTPKKGTEVRMYKYGTSVEMVLQGTSLLSSIDHPMHLHGYSFYVVGIGRGNFDKNKDPKNYNLVDPPIRNTVNVPNNGWVTIRFKTDNPGVWFVHCHVEAHVTWGMNTVFIVKDGNKSEEKMLPPPPDMPPC</sequence>
<keyword evidence="2" id="KW-1185">Reference proteome</keyword>
<organism evidence="1 2">
    <name type="scientific">Catharanthus roseus</name>
    <name type="common">Madagascar periwinkle</name>
    <name type="synonym">Vinca rosea</name>
    <dbReference type="NCBI Taxonomy" id="4058"/>
    <lineage>
        <taxon>Eukaryota</taxon>
        <taxon>Viridiplantae</taxon>
        <taxon>Streptophyta</taxon>
        <taxon>Embryophyta</taxon>
        <taxon>Tracheophyta</taxon>
        <taxon>Spermatophyta</taxon>
        <taxon>Magnoliopsida</taxon>
        <taxon>eudicotyledons</taxon>
        <taxon>Gunneridae</taxon>
        <taxon>Pentapetalae</taxon>
        <taxon>asterids</taxon>
        <taxon>lamiids</taxon>
        <taxon>Gentianales</taxon>
        <taxon>Apocynaceae</taxon>
        <taxon>Rauvolfioideae</taxon>
        <taxon>Vinceae</taxon>
        <taxon>Catharanthinae</taxon>
        <taxon>Catharanthus</taxon>
    </lineage>
</organism>
<reference evidence="2" key="1">
    <citation type="journal article" date="2023" name="Nat. Plants">
        <title>Single-cell RNA sequencing provides a high-resolution roadmap for understanding the multicellular compartmentation of specialized metabolism.</title>
        <authorList>
            <person name="Sun S."/>
            <person name="Shen X."/>
            <person name="Li Y."/>
            <person name="Li Y."/>
            <person name="Wang S."/>
            <person name="Li R."/>
            <person name="Zhang H."/>
            <person name="Shen G."/>
            <person name="Guo B."/>
            <person name="Wei J."/>
            <person name="Xu J."/>
            <person name="St-Pierre B."/>
            <person name="Chen S."/>
            <person name="Sun C."/>
        </authorList>
    </citation>
    <scope>NUCLEOTIDE SEQUENCE [LARGE SCALE GENOMIC DNA]</scope>
</reference>
<accession>A0ACC0A1C4</accession>
<protein>
    <submittedName>
        <fullName evidence="1">Uncharacterized protein</fullName>
    </submittedName>
</protein>
<proteinExistence type="predicted"/>
<dbReference type="EMBL" id="CM044707">
    <property type="protein sequence ID" value="KAI5654673.1"/>
    <property type="molecule type" value="Genomic_DNA"/>
</dbReference>
<evidence type="ECO:0000313" key="1">
    <source>
        <dbReference type="EMBL" id="KAI5654673.1"/>
    </source>
</evidence>